<dbReference type="PATRIC" id="fig|362413.3.peg.2553"/>
<protein>
    <submittedName>
        <fullName evidence="1">Uncharacterized protein</fullName>
    </submittedName>
</protein>
<dbReference type="STRING" id="362413.RC62_2607"/>
<dbReference type="OrthoDB" id="615153at2"/>
<evidence type="ECO:0000313" key="1">
    <source>
        <dbReference type="EMBL" id="KQB37441.1"/>
    </source>
</evidence>
<name>A0A0Q0RYJ7_9FLAO</name>
<dbReference type="AlphaFoldDB" id="A0A0Q0RYJ7"/>
<dbReference type="Proteomes" id="UP000050443">
    <property type="component" value="Unassembled WGS sequence"/>
</dbReference>
<comment type="caution">
    <text evidence="1">The sequence shown here is derived from an EMBL/GenBank/DDBJ whole genome shotgun (WGS) entry which is preliminary data.</text>
</comment>
<organism evidence="1 2">
    <name type="scientific">Flavobacterium aquidurense</name>
    <dbReference type="NCBI Taxonomy" id="362413"/>
    <lineage>
        <taxon>Bacteria</taxon>
        <taxon>Pseudomonadati</taxon>
        <taxon>Bacteroidota</taxon>
        <taxon>Flavobacteriia</taxon>
        <taxon>Flavobacteriales</taxon>
        <taxon>Flavobacteriaceae</taxon>
        <taxon>Flavobacterium</taxon>
    </lineage>
</organism>
<sequence>MNNAHNPIAVRVENIQKIWNKTRREKPKAQIFSMVCSTEDFPLLDGFIRLESSAYGKSEDSFVAFMIDFYDKKDFYITIIEQWILTFEEDLKKNPGWKWEDFDFFKQILPEIKKLNIQNLKDFYIKMLVSFKEFEAKTDNLLIVSFLIKKASDPDLLLESIKELAILLPENIGFLFLDYKERKLYNKLIDSVKQKGIIIEIPNQEINKAYKEIATQGNPNDPQVRYRKCLFEIGEAAKDKKKEKVKKLGNELIDISKSTGEISFWASSFLIYASFLFQFKDEKELIQELLDKGIKITTSFYKEKEDIAGILIQLLSYKGSHYSITGNSDLAIQYFLKQVAIAKEIGQEMQVINGYNYALLLAAKKRNDQYTEILNDAFEYGYALTDESLKIINFTFIANSYLENDPKITYAEKEAIDNRMVTIFGENWKDNPKQIAKQIEKEYQLNNTY</sequence>
<accession>A0A0Q0RYJ7</accession>
<reference evidence="1 2" key="1">
    <citation type="submission" date="2014-09" db="EMBL/GenBank/DDBJ databases">
        <title>Genome sequence of Flavobacterium aquidurense RC62.</title>
        <authorList>
            <person name="Kim J.F."/>
            <person name="Kwak M.-J."/>
        </authorList>
    </citation>
    <scope>NUCLEOTIDE SEQUENCE [LARGE SCALE GENOMIC DNA]</scope>
    <source>
        <strain evidence="1 2">RC62</strain>
    </source>
</reference>
<gene>
    <name evidence="1" type="ORF">RC62_2607</name>
</gene>
<dbReference type="EMBL" id="JRLF01000015">
    <property type="protein sequence ID" value="KQB37441.1"/>
    <property type="molecule type" value="Genomic_DNA"/>
</dbReference>
<evidence type="ECO:0000313" key="2">
    <source>
        <dbReference type="Proteomes" id="UP000050443"/>
    </source>
</evidence>
<proteinExistence type="predicted"/>
<dbReference type="RefSeq" id="WP_055098179.1">
    <property type="nucleotide sequence ID" value="NZ_JRLF01000015.1"/>
</dbReference>